<dbReference type="EMBL" id="JAVDQG010000004">
    <property type="protein sequence ID" value="MDR6226251.1"/>
    <property type="molecule type" value="Genomic_DNA"/>
</dbReference>
<accession>A0ABU1INH4</accession>
<dbReference type="Proteomes" id="UP001185012">
    <property type="component" value="Unassembled WGS sequence"/>
</dbReference>
<evidence type="ECO:0000313" key="1">
    <source>
        <dbReference type="EMBL" id="MDR6226251.1"/>
    </source>
</evidence>
<dbReference type="RefSeq" id="WP_309865878.1">
    <property type="nucleotide sequence ID" value="NZ_JAVDQG010000004.1"/>
</dbReference>
<evidence type="ECO:0000313" key="2">
    <source>
        <dbReference type="Proteomes" id="UP001185012"/>
    </source>
</evidence>
<reference evidence="1 2" key="1">
    <citation type="submission" date="2023-07" db="EMBL/GenBank/DDBJ databases">
        <title>Genomic Encyclopedia of Type Strains, Phase IV (KMG-IV): sequencing the most valuable type-strain genomes for metagenomic binning, comparative biology and taxonomic classification.</title>
        <authorList>
            <person name="Goeker M."/>
        </authorList>
    </citation>
    <scope>NUCLEOTIDE SEQUENCE [LARGE SCALE GENOMIC DNA]</scope>
    <source>
        <strain evidence="1 2">DSM 45903</strain>
    </source>
</reference>
<sequence length="174" mass="20426">MLMDRYLPSWEFDKKKECSVQTETIPKASVVYDVDFGKSFIIRTLFFLRGIPTGMLTLNDFIDNGFILLEESEHEIVIGLVAQPWTLKGNIVEIPREEFRNFHMPDYVKVVWNFSFEPIGKGRTKISTETRIHCTSHHAKKKFSPYWFVIGYFSGVIRREMLAIIHREVMKNNC</sequence>
<comment type="caution">
    <text evidence="1">The sequence shown here is derived from an EMBL/GenBank/DDBJ whole genome shotgun (WGS) entry which is preliminary data.</text>
</comment>
<keyword evidence="2" id="KW-1185">Reference proteome</keyword>
<organism evidence="1 2">
    <name type="scientific">Desmospora profundinema</name>
    <dbReference type="NCBI Taxonomy" id="1571184"/>
    <lineage>
        <taxon>Bacteria</taxon>
        <taxon>Bacillati</taxon>
        <taxon>Bacillota</taxon>
        <taxon>Bacilli</taxon>
        <taxon>Bacillales</taxon>
        <taxon>Thermoactinomycetaceae</taxon>
        <taxon>Desmospora</taxon>
    </lineage>
</organism>
<protein>
    <submittedName>
        <fullName evidence="1">Uncharacterized protein</fullName>
    </submittedName>
</protein>
<name>A0ABU1INH4_9BACL</name>
<gene>
    <name evidence="1" type="ORF">JOE21_002257</name>
</gene>
<proteinExistence type="predicted"/>